<evidence type="ECO:0000259" key="2">
    <source>
        <dbReference type="Pfam" id="PF13360"/>
    </source>
</evidence>
<dbReference type="PANTHER" id="PTHR34512">
    <property type="entry name" value="CELL SURFACE PROTEIN"/>
    <property type="match status" value="1"/>
</dbReference>
<feature type="compositionally biased region" description="Gly residues" evidence="1">
    <location>
        <begin position="166"/>
        <end position="180"/>
    </location>
</feature>
<gene>
    <name evidence="3" type="ORF">AB0E65_10465</name>
</gene>
<evidence type="ECO:0000313" key="3">
    <source>
        <dbReference type="EMBL" id="MEU3554625.1"/>
    </source>
</evidence>
<dbReference type="Proteomes" id="UP001550850">
    <property type="component" value="Unassembled WGS sequence"/>
</dbReference>
<sequence length="669" mass="68779">MTQPPEEQPPTPSGDPLRKSPEPQDAPPPGHPAPQEPPAAPAGPPGQPGQAPQEPPAPPAAPPVPPAAPAAPPAGGFGAPQQPQGQPAAGFGAAPSGYGAPQPGQPQPGQPQLGQPQPGPYGQPGPYAAGPYGQPGGAQAGPYGQPGGPQGPYAPQQGWGHPRPEAGGGYPQGAPQGGGAWPPAGPQQPPSGGPGPFRKRPALVVAAAVVAAALVAGGVWAVTGNSDEPARKKAAPTATQEAPEPTATVDQGDGDGGGGEELDINGDRAPGEDRLAWYKGAPDAPGDGAKAPGMWVVGDVAVKAAYKQVFGWKAADGSEAWKPVDFPQEICAVTRRVSADGRIAVAYKSGSSDRAKCNQVQELDLRTGEKGWETEIGEGGLFDGTSDISLSLAGDTLVVGRGQSAVALAMKTGKKRYDIKKYGASCFPGGFAGDERKLIVAASCAAGGDNQHDELRELDPATGKVRWTRALGKGWEVEKAYSVSPLVVYSANRDKKTGNISVFEGNGRIGPHVQLDGKTELDIRCSGFSIFNKALESCDFVADDTNMYLPTRSIGKANEILAVGLDTGKVKWRVESPAESSMIPVTLENGRLIAYVEPTYDKGGQVVAVPTAGSHTPQKLLQNPAAGAQLENSFLNPAVAWADGRLFLSVDRLTGSDELEEKLMTVYAK</sequence>
<dbReference type="PANTHER" id="PTHR34512:SF30">
    <property type="entry name" value="OUTER MEMBRANE PROTEIN ASSEMBLY FACTOR BAMB"/>
    <property type="match status" value="1"/>
</dbReference>
<dbReference type="InterPro" id="IPR011047">
    <property type="entry name" value="Quinoprotein_ADH-like_sf"/>
</dbReference>
<feature type="compositionally biased region" description="Low complexity" evidence="1">
    <location>
        <begin position="79"/>
        <end position="102"/>
    </location>
</feature>
<evidence type="ECO:0000256" key="1">
    <source>
        <dbReference type="SAM" id="MobiDB-lite"/>
    </source>
</evidence>
<keyword evidence="4" id="KW-1185">Reference proteome</keyword>
<proteinExistence type="predicted"/>
<comment type="caution">
    <text evidence="3">The sequence shown here is derived from an EMBL/GenBank/DDBJ whole genome shotgun (WGS) entry which is preliminary data.</text>
</comment>
<reference evidence="3 4" key="1">
    <citation type="submission" date="2024-06" db="EMBL/GenBank/DDBJ databases">
        <title>The Natural Products Discovery Center: Release of the First 8490 Sequenced Strains for Exploring Actinobacteria Biosynthetic Diversity.</title>
        <authorList>
            <person name="Kalkreuter E."/>
            <person name="Kautsar S.A."/>
            <person name="Yang D."/>
            <person name="Bader C.D."/>
            <person name="Teijaro C.N."/>
            <person name="Fluegel L."/>
            <person name="Davis C.M."/>
            <person name="Simpson J.R."/>
            <person name="Lauterbach L."/>
            <person name="Steele A.D."/>
            <person name="Gui C."/>
            <person name="Meng S."/>
            <person name="Li G."/>
            <person name="Viehrig K."/>
            <person name="Ye F."/>
            <person name="Su P."/>
            <person name="Kiefer A.F."/>
            <person name="Nichols A."/>
            <person name="Cepeda A.J."/>
            <person name="Yan W."/>
            <person name="Fan B."/>
            <person name="Jiang Y."/>
            <person name="Adhikari A."/>
            <person name="Zheng C.-J."/>
            <person name="Schuster L."/>
            <person name="Cowan T.M."/>
            <person name="Smanski M.J."/>
            <person name="Chevrette M.G."/>
            <person name="De Carvalho L.P.S."/>
            <person name="Shen B."/>
        </authorList>
    </citation>
    <scope>NUCLEOTIDE SEQUENCE [LARGE SCALE GENOMIC DNA]</scope>
    <source>
        <strain evidence="3 4">NPDC038104</strain>
    </source>
</reference>
<dbReference type="Gene3D" id="2.130.10.10">
    <property type="entry name" value="YVTN repeat-like/Quinoprotein amine dehydrogenase"/>
    <property type="match status" value="1"/>
</dbReference>
<evidence type="ECO:0000313" key="4">
    <source>
        <dbReference type="Proteomes" id="UP001550850"/>
    </source>
</evidence>
<feature type="region of interest" description="Disordered" evidence="1">
    <location>
        <begin position="1"/>
        <end position="199"/>
    </location>
</feature>
<dbReference type="InterPro" id="IPR015943">
    <property type="entry name" value="WD40/YVTN_repeat-like_dom_sf"/>
</dbReference>
<feature type="region of interest" description="Disordered" evidence="1">
    <location>
        <begin position="223"/>
        <end position="271"/>
    </location>
</feature>
<dbReference type="Pfam" id="PF13360">
    <property type="entry name" value="PQQ_2"/>
    <property type="match status" value="1"/>
</dbReference>
<protein>
    <submittedName>
        <fullName evidence="3">PQQ-binding-like beta-propeller repeat protein</fullName>
    </submittedName>
</protein>
<feature type="compositionally biased region" description="Gly residues" evidence="1">
    <location>
        <begin position="133"/>
        <end position="150"/>
    </location>
</feature>
<name>A0ABV2YFX1_9ACTN</name>
<feature type="compositionally biased region" description="Pro residues" evidence="1">
    <location>
        <begin position="183"/>
        <end position="193"/>
    </location>
</feature>
<feature type="compositionally biased region" description="Low complexity" evidence="1">
    <location>
        <begin position="235"/>
        <end position="251"/>
    </location>
</feature>
<dbReference type="SUPFAM" id="SSF50998">
    <property type="entry name" value="Quinoprotein alcohol dehydrogenase-like"/>
    <property type="match status" value="1"/>
</dbReference>
<accession>A0ABV2YFX1</accession>
<feature type="compositionally biased region" description="Pro residues" evidence="1">
    <location>
        <begin position="1"/>
        <end position="13"/>
    </location>
</feature>
<dbReference type="InterPro" id="IPR002372">
    <property type="entry name" value="PQQ_rpt_dom"/>
</dbReference>
<dbReference type="RefSeq" id="WP_245967316.1">
    <property type="nucleotide sequence ID" value="NZ_BEVZ01000001.1"/>
</dbReference>
<dbReference type="EMBL" id="JBEZUR010000011">
    <property type="protein sequence ID" value="MEU3554625.1"/>
    <property type="molecule type" value="Genomic_DNA"/>
</dbReference>
<feature type="domain" description="Pyrrolo-quinoline quinone repeat" evidence="2">
    <location>
        <begin position="298"/>
        <end position="417"/>
    </location>
</feature>
<organism evidence="3 4">
    <name type="scientific">Streptomyces fragilis</name>
    <dbReference type="NCBI Taxonomy" id="67301"/>
    <lineage>
        <taxon>Bacteria</taxon>
        <taxon>Bacillati</taxon>
        <taxon>Actinomycetota</taxon>
        <taxon>Actinomycetes</taxon>
        <taxon>Kitasatosporales</taxon>
        <taxon>Streptomycetaceae</taxon>
        <taxon>Streptomyces</taxon>
    </lineage>
</organism>
<feature type="compositionally biased region" description="Pro residues" evidence="1">
    <location>
        <begin position="24"/>
        <end position="72"/>
    </location>
</feature>